<dbReference type="NCBIfam" id="NF007797">
    <property type="entry name" value="PRK10502.1"/>
    <property type="match status" value="1"/>
</dbReference>
<accession>A0A1Z4N893</accession>
<dbReference type="Gene3D" id="3.90.550.10">
    <property type="entry name" value="Spore Coat Polysaccharide Biosynthesis Protein SpsA, Chain A"/>
    <property type="match status" value="1"/>
</dbReference>
<evidence type="ECO:0000259" key="3">
    <source>
        <dbReference type="Pfam" id="PF00535"/>
    </source>
</evidence>
<dbReference type="Pfam" id="PF00535">
    <property type="entry name" value="Glycos_transf_2"/>
    <property type="match status" value="1"/>
</dbReference>
<gene>
    <name evidence="4" type="ORF">NIES37_58790</name>
</gene>
<dbReference type="KEGG" id="ttq:NIES37_58790"/>
<dbReference type="EMBL" id="AP018248">
    <property type="protein sequence ID" value="BAZ01872.1"/>
    <property type="molecule type" value="Genomic_DNA"/>
</dbReference>
<evidence type="ECO:0000313" key="4">
    <source>
        <dbReference type="EMBL" id="BAZ01872.1"/>
    </source>
</evidence>
<keyword evidence="5" id="KW-1185">Reference proteome</keyword>
<dbReference type="SUPFAM" id="SSF53448">
    <property type="entry name" value="Nucleotide-diphospho-sugar transferases"/>
    <property type="match status" value="1"/>
</dbReference>
<reference evidence="4 5" key="1">
    <citation type="submission" date="2017-06" db="EMBL/GenBank/DDBJ databases">
        <title>Genome sequencing of cyanobaciteial culture collection at National Institute for Environmental Studies (NIES).</title>
        <authorList>
            <person name="Hirose Y."/>
            <person name="Shimura Y."/>
            <person name="Fujisawa T."/>
            <person name="Nakamura Y."/>
            <person name="Kawachi M."/>
        </authorList>
    </citation>
    <scope>NUCLEOTIDE SEQUENCE [LARGE SCALE GENOMIC DNA]</scope>
    <source>
        <strain evidence="4 5">NIES-37</strain>
    </source>
</reference>
<dbReference type="InterPro" id="IPR051159">
    <property type="entry name" value="Hexapeptide_acetyltransf"/>
</dbReference>
<dbReference type="InterPro" id="IPR011004">
    <property type="entry name" value="Trimer_LpxA-like_sf"/>
</dbReference>
<evidence type="ECO:0000256" key="1">
    <source>
        <dbReference type="ARBA" id="ARBA00007274"/>
    </source>
</evidence>
<dbReference type="SUPFAM" id="SSF51161">
    <property type="entry name" value="Trimeric LpxA-like enzymes"/>
    <property type="match status" value="1"/>
</dbReference>
<dbReference type="PANTHER" id="PTHR23416:SF23">
    <property type="entry name" value="ACETYLTRANSFERASE C18B11.09C-RELATED"/>
    <property type="match status" value="1"/>
</dbReference>
<dbReference type="PANTHER" id="PTHR23416">
    <property type="entry name" value="SIALIC ACID SYNTHASE-RELATED"/>
    <property type="match status" value="1"/>
</dbReference>
<evidence type="ECO:0000313" key="5">
    <source>
        <dbReference type="Proteomes" id="UP000218785"/>
    </source>
</evidence>
<proteinExistence type="inferred from homology"/>
<dbReference type="AlphaFoldDB" id="A0A1Z4N893"/>
<dbReference type="Proteomes" id="UP000218785">
    <property type="component" value="Chromosome"/>
</dbReference>
<dbReference type="GO" id="GO:0031470">
    <property type="term" value="C:carboxysome"/>
    <property type="evidence" value="ECO:0007669"/>
    <property type="project" value="UniProtKB-ARBA"/>
</dbReference>
<organism evidence="4 5">
    <name type="scientific">Tolypothrix tenuis PCC 7101</name>
    <dbReference type="NCBI Taxonomy" id="231146"/>
    <lineage>
        <taxon>Bacteria</taxon>
        <taxon>Bacillati</taxon>
        <taxon>Cyanobacteriota</taxon>
        <taxon>Cyanophyceae</taxon>
        <taxon>Nostocales</taxon>
        <taxon>Tolypothrichaceae</taxon>
        <taxon>Tolypothrix</taxon>
    </lineage>
</organism>
<sequence length="507" mass="56981">MLNEVTPLILTYNEAPNISRTLQSLNWAKTIVVIDSYSTDATLEILSSYHQVKVFQRKFDSFAAQCNFGLEKVASEWILSLDADYVISDELINEIHSLSAEPNIDSYKVRFKYCIFGKPLHGTLLPPREVLYKKAKAIYQDDGHAHRVSIEGNSSLLSGYIYHDDRKPLSRWLWAQDRYMVIEAKKLLETPSNELSLGDRIRKQKILAPIIIFFYCLIIKGGILDGWRGFYYAFQRVLAELLLAINIIEAEKGKVNSSAPSNTSVIDRADGATSQYQSLSNSDRYLVLTNQSMHLDNYSLGNYNPGAPYWKQVLWHFLGSPIVESNWLPFSTLKVLVIRGFGASIGKKVRIKPGVRVKFPWRLTVGDFVWIGEDTWIDNLAPVVIENHVCLSQGVYLCTGNHDWYHPDFKLIPAAIHIQESSWIAAKSVIGPGVTVGKGAVLALGSVTGRSLEPMTIYAGNPAQPVKSRIQEKVEDVLQISPADEFIHTRHILDENLAGDWGLKTGE</sequence>
<dbReference type="InterPro" id="IPR001173">
    <property type="entry name" value="Glyco_trans_2-like"/>
</dbReference>
<dbReference type="GO" id="GO:0005829">
    <property type="term" value="C:cytosol"/>
    <property type="evidence" value="ECO:0007669"/>
    <property type="project" value="TreeGrafter"/>
</dbReference>
<feature type="domain" description="Glycosyltransferase 2-like" evidence="3">
    <location>
        <begin position="9"/>
        <end position="101"/>
    </location>
</feature>
<name>A0A1Z4N893_9CYAN</name>
<comment type="similarity">
    <text evidence="1">Belongs to the transferase hexapeptide repeat family.</text>
</comment>
<keyword evidence="2 4" id="KW-0808">Transferase</keyword>
<dbReference type="CDD" id="cd02511">
    <property type="entry name" value="Beta4Glucosyltransferase"/>
    <property type="match status" value="1"/>
</dbReference>
<dbReference type="CDD" id="cd05825">
    <property type="entry name" value="LbH_wcaF_like"/>
    <property type="match status" value="1"/>
</dbReference>
<dbReference type="GO" id="GO:0043886">
    <property type="term" value="F:structural constituent of carboxysome shell"/>
    <property type="evidence" value="ECO:0007669"/>
    <property type="project" value="UniProtKB-ARBA"/>
</dbReference>
<protein>
    <submittedName>
        <fullName evidence="4">Family 2 glycosyl transferase</fullName>
    </submittedName>
</protein>
<dbReference type="GO" id="GO:0008374">
    <property type="term" value="F:O-acyltransferase activity"/>
    <property type="evidence" value="ECO:0007669"/>
    <property type="project" value="TreeGrafter"/>
</dbReference>
<evidence type="ECO:0000256" key="2">
    <source>
        <dbReference type="ARBA" id="ARBA00022679"/>
    </source>
</evidence>
<dbReference type="InterPro" id="IPR029044">
    <property type="entry name" value="Nucleotide-diphossugar_trans"/>
</dbReference>
<dbReference type="Gene3D" id="2.160.10.10">
    <property type="entry name" value="Hexapeptide repeat proteins"/>
    <property type="match status" value="1"/>
</dbReference>